<dbReference type="Proteomes" id="UP000183208">
    <property type="component" value="Unassembled WGS sequence"/>
</dbReference>
<protein>
    <submittedName>
        <fullName evidence="2">Transcriptional regulator, contains XRE-family HTH domain</fullName>
    </submittedName>
</protein>
<proteinExistence type="predicted"/>
<evidence type="ECO:0000313" key="2">
    <source>
        <dbReference type="EMBL" id="SEE26896.1"/>
    </source>
</evidence>
<organism evidence="2 3">
    <name type="scientific">Bradyrhizobium lablabi</name>
    <dbReference type="NCBI Taxonomy" id="722472"/>
    <lineage>
        <taxon>Bacteria</taxon>
        <taxon>Pseudomonadati</taxon>
        <taxon>Pseudomonadota</taxon>
        <taxon>Alphaproteobacteria</taxon>
        <taxon>Hyphomicrobiales</taxon>
        <taxon>Nitrobacteraceae</taxon>
        <taxon>Bradyrhizobium</taxon>
    </lineage>
</organism>
<dbReference type="InterPro" id="IPR011990">
    <property type="entry name" value="TPR-like_helical_dom_sf"/>
</dbReference>
<evidence type="ECO:0000313" key="3">
    <source>
        <dbReference type="Proteomes" id="UP000183208"/>
    </source>
</evidence>
<dbReference type="Gene3D" id="1.25.40.10">
    <property type="entry name" value="Tetratricopeptide repeat domain"/>
    <property type="match status" value="1"/>
</dbReference>
<dbReference type="PROSITE" id="PS50943">
    <property type="entry name" value="HTH_CROC1"/>
    <property type="match status" value="1"/>
</dbReference>
<dbReference type="InterPro" id="IPR010982">
    <property type="entry name" value="Lambda_DNA-bd_dom_sf"/>
</dbReference>
<reference evidence="2 3" key="1">
    <citation type="submission" date="2016-10" db="EMBL/GenBank/DDBJ databases">
        <authorList>
            <person name="de Groot N.N."/>
        </authorList>
    </citation>
    <scope>NUCLEOTIDE SEQUENCE [LARGE SCALE GENOMIC DNA]</scope>
    <source>
        <strain evidence="2 3">GAS522</strain>
    </source>
</reference>
<dbReference type="CDD" id="cd00093">
    <property type="entry name" value="HTH_XRE"/>
    <property type="match status" value="1"/>
</dbReference>
<dbReference type="Pfam" id="PF13560">
    <property type="entry name" value="HTH_31"/>
    <property type="match status" value="1"/>
</dbReference>
<gene>
    <name evidence="2" type="ORF">SAMN05444171_6851</name>
</gene>
<dbReference type="InterPro" id="IPR001387">
    <property type="entry name" value="Cro/C1-type_HTH"/>
</dbReference>
<dbReference type="SMART" id="SM00530">
    <property type="entry name" value="HTH_XRE"/>
    <property type="match status" value="1"/>
</dbReference>
<dbReference type="AlphaFoldDB" id="A0A1H5HFU1"/>
<feature type="domain" description="HTH cro/C1-type" evidence="1">
    <location>
        <begin position="12"/>
        <end position="67"/>
    </location>
</feature>
<dbReference type="EMBL" id="FNTI01000001">
    <property type="protein sequence ID" value="SEE26896.1"/>
    <property type="molecule type" value="Genomic_DNA"/>
</dbReference>
<dbReference type="GO" id="GO:0003677">
    <property type="term" value="F:DNA binding"/>
    <property type="evidence" value="ECO:0007669"/>
    <property type="project" value="InterPro"/>
</dbReference>
<sequence length="471" mass="53516">MESFGALFGRLVRNKRGVEGLSQDALAGMANLTKARISDIENGKIDKPQIKTIDALCVALNITTEERNACRVNASPDLPPRLLENLALRFGHTNPDASEDELEAFLKEKAIEFRELQNRLAQIEAADSRIAEFLTAANAALEEGDFQLADKRLAEAEEIQLTSITLPALERQHRLRFERGHTALLGGEIQDAAQHWERSANYFHFVNEDAEAEKRFEYCTRLREYGYRYRSAEALQTARNALEKNLNIWTKAGNLQNWCRVTNALGATSWRLSQFDDPKNFLKHMIAAKSLYESVHESCSGAELPFYYAASSTNLASIYSDREFSKSDEEYYANLILSLDLQSAALELTSKLDRPVEWGIQQHNIGLTYTKIFREQADKHLSMTFIDKAIHHLELSFDVRDPGEMLQYWIASCRSLGEALVERSMHQPNSQAKTDLQRAKDLLSEAASKITEAEHPNQWAEIQRQLERCTN</sequence>
<dbReference type="SUPFAM" id="SSF47413">
    <property type="entry name" value="lambda repressor-like DNA-binding domains"/>
    <property type="match status" value="1"/>
</dbReference>
<name>A0A1H5HFU1_9BRAD</name>
<dbReference type="OrthoDB" id="433986at2"/>
<dbReference type="RefSeq" id="WP_074828361.1">
    <property type="nucleotide sequence ID" value="NZ_FNTI01000001.1"/>
</dbReference>
<dbReference type="Gene3D" id="1.10.260.40">
    <property type="entry name" value="lambda repressor-like DNA-binding domains"/>
    <property type="match status" value="1"/>
</dbReference>
<evidence type="ECO:0000259" key="1">
    <source>
        <dbReference type="PROSITE" id="PS50943"/>
    </source>
</evidence>
<accession>A0A1H5HFU1</accession>